<dbReference type="STRING" id="595536.GCA_000178815_00284"/>
<dbReference type="KEGG" id="mtw:CQW49_22120"/>
<dbReference type="Proteomes" id="UP000230709">
    <property type="component" value="Plasmid pOB3b1"/>
</dbReference>
<keyword evidence="1" id="KW-0614">Plasmid</keyword>
<dbReference type="AlphaFoldDB" id="A0A2D2D6P6"/>
<reference evidence="2" key="1">
    <citation type="submission" date="2017-10" db="EMBL/GenBank/DDBJ databases">
        <title>Completed PacBio SMRT sequence of Methylosinus trichosporium OB3b reveals presence of a third large plasmid.</title>
        <authorList>
            <person name="Charles T.C."/>
            <person name="Lynch M.D.J."/>
            <person name="Heil J.R."/>
            <person name="Cheng J."/>
        </authorList>
    </citation>
    <scope>NUCLEOTIDE SEQUENCE [LARGE SCALE GENOMIC DNA]</scope>
    <source>
        <strain evidence="2">OB3b</strain>
        <plasmid evidence="2">pob3b1</plasmid>
    </source>
</reference>
<dbReference type="PANTHER" id="PTHR35841:SF1">
    <property type="entry name" value="PHOSPHONATES-BINDING PERIPLASMIC PROTEIN"/>
    <property type="match status" value="1"/>
</dbReference>
<evidence type="ECO:0000313" key="2">
    <source>
        <dbReference type="Proteomes" id="UP000230709"/>
    </source>
</evidence>
<geneLocation type="plasmid" evidence="2">
    <name>pob3b1</name>
</geneLocation>
<proteinExistence type="predicted"/>
<dbReference type="EMBL" id="CP023738">
    <property type="protein sequence ID" value="ATQ70678.1"/>
    <property type="molecule type" value="Genomic_DNA"/>
</dbReference>
<dbReference type="PANTHER" id="PTHR35841">
    <property type="entry name" value="PHOSPHONATES-BINDING PERIPLASMIC PROTEIN"/>
    <property type="match status" value="1"/>
</dbReference>
<dbReference type="Gene3D" id="3.40.190.10">
    <property type="entry name" value="Periplasmic binding protein-like II"/>
    <property type="match status" value="2"/>
</dbReference>
<sequence length="261" mass="28453">MYCLPEMAAANAAFWAALQLGLCAKGLETADIEFQTEGCAAPEGLEPGVFFTQTCGYPLFKHYRDKGRVLGTPHYSAPGCVGSTHRAFFMVRSDDPADCLEDMRGRIFGCNSLLSNSGMNLPRLSLARIAGGRAFFSSVVITGGHVASLDRLDERSIDMCSIDNVTWGLFEKFRPFKSDRYRILDETESSPSLPFVTAVSTSASDAAAIAETLHEMMVDPRMTGIRDALELAGFSTPQVDAYECLAEFEREAVGLGYPELK</sequence>
<dbReference type="Pfam" id="PF12974">
    <property type="entry name" value="Phosphonate-bd"/>
    <property type="match status" value="1"/>
</dbReference>
<dbReference type="SUPFAM" id="SSF53850">
    <property type="entry name" value="Periplasmic binding protein-like II"/>
    <property type="match status" value="1"/>
</dbReference>
<accession>A0A2D2D6P6</accession>
<keyword evidence="2" id="KW-1185">Reference proteome</keyword>
<evidence type="ECO:0000313" key="1">
    <source>
        <dbReference type="EMBL" id="ATQ70678.1"/>
    </source>
</evidence>
<name>A0A2D2D6P6_METT3</name>
<protein>
    <submittedName>
        <fullName evidence="1">Phosphate ABC transporter substrate-binding protein</fullName>
    </submittedName>
</protein>
<organism evidence="1 2">
    <name type="scientific">Methylosinus trichosporium (strain ATCC 35070 / NCIMB 11131 / UNIQEM 75 / OB3b)</name>
    <dbReference type="NCBI Taxonomy" id="595536"/>
    <lineage>
        <taxon>Bacteria</taxon>
        <taxon>Pseudomonadati</taxon>
        <taxon>Pseudomonadota</taxon>
        <taxon>Alphaproteobacteria</taxon>
        <taxon>Hyphomicrobiales</taxon>
        <taxon>Methylocystaceae</taxon>
        <taxon>Methylosinus</taxon>
    </lineage>
</organism>
<gene>
    <name evidence="1" type="ORF">CQW49_22120</name>
</gene>